<organism evidence="1 2">
    <name type="scientific">Muricoccus nepalensis</name>
    <dbReference type="NCBI Taxonomy" id="1854500"/>
    <lineage>
        <taxon>Bacteria</taxon>
        <taxon>Pseudomonadati</taxon>
        <taxon>Pseudomonadota</taxon>
        <taxon>Alphaproteobacteria</taxon>
        <taxon>Acetobacterales</taxon>
        <taxon>Roseomonadaceae</taxon>
        <taxon>Muricoccus</taxon>
    </lineage>
</organism>
<dbReference type="OrthoDB" id="7274744at2"/>
<gene>
    <name evidence="1" type="ORF">EAH89_18425</name>
</gene>
<dbReference type="RefSeq" id="WP_140885197.1">
    <property type="nucleotide sequence ID" value="NZ_RCZP01000021.1"/>
</dbReference>
<protein>
    <submittedName>
        <fullName evidence="1">Uncharacterized protein</fullName>
    </submittedName>
</protein>
<reference evidence="1 2" key="1">
    <citation type="journal article" date="2019" name="Environ. Microbiol.">
        <title>Species interactions and distinct microbial communities in high Arctic permafrost affected cryosols are associated with the CH4 and CO2 gas fluxes.</title>
        <authorList>
            <person name="Altshuler I."/>
            <person name="Hamel J."/>
            <person name="Turney S."/>
            <person name="Magnuson E."/>
            <person name="Levesque R."/>
            <person name="Greer C."/>
            <person name="Whyte L.G."/>
        </authorList>
    </citation>
    <scope>NUCLEOTIDE SEQUENCE [LARGE SCALE GENOMIC DNA]</scope>
    <source>
        <strain evidence="1 2">S9.3B</strain>
    </source>
</reference>
<dbReference type="Proteomes" id="UP000317078">
    <property type="component" value="Unassembled WGS sequence"/>
</dbReference>
<accession>A0A502FSY1</accession>
<proteinExistence type="predicted"/>
<evidence type="ECO:0000313" key="1">
    <source>
        <dbReference type="EMBL" id="TPG52362.1"/>
    </source>
</evidence>
<name>A0A502FSY1_9PROT</name>
<evidence type="ECO:0000313" key="2">
    <source>
        <dbReference type="Proteomes" id="UP000317078"/>
    </source>
</evidence>
<comment type="caution">
    <text evidence="1">The sequence shown here is derived from an EMBL/GenBank/DDBJ whole genome shotgun (WGS) entry which is preliminary data.</text>
</comment>
<dbReference type="EMBL" id="RCZP01000021">
    <property type="protein sequence ID" value="TPG52362.1"/>
    <property type="molecule type" value="Genomic_DNA"/>
</dbReference>
<keyword evidence="2" id="KW-1185">Reference proteome</keyword>
<dbReference type="AlphaFoldDB" id="A0A502FSY1"/>
<sequence>MQSRAITVSGRTFVALQKAGRSTRGRSAVFHAVTPNCRMSLCADEPGAGSSWSEQPAEAVTCPECLKRLSRIGFG</sequence>